<organism evidence="6 8">
    <name type="scientific">Staphylococcus petrasii</name>
    <dbReference type="NCBI Taxonomy" id="1276936"/>
    <lineage>
        <taxon>Bacteria</taxon>
        <taxon>Bacillati</taxon>
        <taxon>Bacillota</taxon>
        <taxon>Bacilli</taxon>
        <taxon>Bacillales</taxon>
        <taxon>Staphylococcaceae</taxon>
        <taxon>Staphylococcus</taxon>
    </lineage>
</organism>
<keyword evidence="3" id="KW-0732">Signal</keyword>
<dbReference type="NCBIfam" id="NF047686">
    <property type="entry name" value="IsaB_fam"/>
    <property type="match status" value="1"/>
</dbReference>
<dbReference type="OrthoDB" id="2400330at2"/>
<dbReference type="RefSeq" id="WP_103298542.1">
    <property type="nucleotide sequence ID" value="NZ_PPQT01000087.1"/>
</dbReference>
<dbReference type="AlphaFoldDB" id="A0A380FVS2"/>
<reference evidence="6 8" key="1">
    <citation type="submission" date="2018-06" db="EMBL/GenBank/DDBJ databases">
        <authorList>
            <consortium name="Pathogen Informatics"/>
            <person name="Doyle S."/>
        </authorList>
    </citation>
    <scope>NUCLEOTIDE SEQUENCE [LARGE SCALE GENOMIC DNA]</scope>
    <source>
        <strain evidence="6 8">NCTC13830</strain>
    </source>
</reference>
<dbReference type="InterPro" id="IPR058086">
    <property type="entry name" value="IsaB"/>
</dbReference>
<evidence type="ECO:0000313" key="9">
    <source>
        <dbReference type="Proteomes" id="UP000297598"/>
    </source>
</evidence>
<accession>A0A380FVS2</accession>
<evidence type="ECO:0000256" key="3">
    <source>
        <dbReference type="ARBA" id="ARBA00022729"/>
    </source>
</evidence>
<dbReference type="EMBL" id="SRLS01000013">
    <property type="protein sequence ID" value="TGE16648.1"/>
    <property type="molecule type" value="Genomic_DNA"/>
</dbReference>
<comment type="similarity">
    <text evidence="4">Belongs to the IsaB family.</text>
</comment>
<evidence type="ECO:0000256" key="2">
    <source>
        <dbReference type="ARBA" id="ARBA00022525"/>
    </source>
</evidence>
<comment type="subcellular location">
    <subcellularLocation>
        <location evidence="1">Secreted</location>
    </subcellularLocation>
</comment>
<keyword evidence="2" id="KW-0964">Secreted</keyword>
<dbReference type="Proteomes" id="UP000254047">
    <property type="component" value="Unassembled WGS sequence"/>
</dbReference>
<reference evidence="7 9" key="2">
    <citation type="submission" date="2019-04" db="EMBL/GenBank/DDBJ databases">
        <title>Genomic characterization of Staphylococcus petrasii strains.</title>
        <authorList>
            <person name="Vrbovska V."/>
            <person name="Kovarovic V."/>
            <person name="Maslanova I."/>
            <person name="Indrakova A."/>
            <person name="Petras P."/>
            <person name="Sedo O."/>
            <person name="Svec P."/>
            <person name="Fisarova L."/>
            <person name="Sedlacek I."/>
            <person name="Doskar J."/>
            <person name="Pantucek R."/>
        </authorList>
    </citation>
    <scope>NUCLEOTIDE SEQUENCE [LARGE SCALE GENOMIC DNA]</scope>
    <source>
        <strain evidence="7 9">P5404</strain>
    </source>
</reference>
<proteinExistence type="inferred from homology"/>
<sequence>MNKVVKTIASTTLAFGTLLGVSATVLPVEHTAHAAVKPYYSYNGYIDKDAKFLTDKNFVNAVKHDNVTFSGIKLAPTKGTKVVEKYNQKFTGVTKDGKKANKVQFTVKGDLTLNQIKKAYGKDLKKVNGNANDKTGGIFEYRPVKDGLATTFVVNHGNVVEVDISYTGFTTSK</sequence>
<gene>
    <name evidence="6" type="primary">isaB_2</name>
    <name evidence="7" type="ORF">BJR09_08745</name>
    <name evidence="6" type="ORF">NCTC13830_00337</name>
</gene>
<protein>
    <recommendedName>
        <fullName evidence="5">Immunodominant staphylococcal antigen B</fullName>
    </recommendedName>
</protein>
<evidence type="ECO:0000256" key="1">
    <source>
        <dbReference type="ARBA" id="ARBA00004613"/>
    </source>
</evidence>
<evidence type="ECO:0000256" key="4">
    <source>
        <dbReference type="ARBA" id="ARBA00093777"/>
    </source>
</evidence>
<evidence type="ECO:0000313" key="7">
    <source>
        <dbReference type="EMBL" id="TGE16648.1"/>
    </source>
</evidence>
<evidence type="ECO:0000256" key="5">
    <source>
        <dbReference type="ARBA" id="ARBA00093792"/>
    </source>
</evidence>
<dbReference type="Proteomes" id="UP000297598">
    <property type="component" value="Unassembled WGS sequence"/>
</dbReference>
<keyword evidence="9" id="KW-1185">Reference proteome</keyword>
<dbReference type="EMBL" id="UHDO01000001">
    <property type="protein sequence ID" value="SUM42815.1"/>
    <property type="molecule type" value="Genomic_DNA"/>
</dbReference>
<evidence type="ECO:0000313" key="6">
    <source>
        <dbReference type="EMBL" id="SUM42815.1"/>
    </source>
</evidence>
<evidence type="ECO:0000313" key="8">
    <source>
        <dbReference type="Proteomes" id="UP000254047"/>
    </source>
</evidence>
<name>A0A380FVS2_9STAP</name>